<evidence type="ECO:0000259" key="3">
    <source>
        <dbReference type="Pfam" id="PF00534"/>
    </source>
</evidence>
<evidence type="ECO:0000313" key="5">
    <source>
        <dbReference type="Proteomes" id="UP000249130"/>
    </source>
</evidence>
<dbReference type="PANTHER" id="PTHR12526:SF510">
    <property type="entry name" value="D-INOSITOL 3-PHOSPHATE GLYCOSYLTRANSFERASE"/>
    <property type="match status" value="1"/>
</dbReference>
<keyword evidence="2" id="KW-0808">Transferase</keyword>
<dbReference type="InterPro" id="IPR001296">
    <property type="entry name" value="Glyco_trans_1"/>
</dbReference>
<dbReference type="SUPFAM" id="SSF53756">
    <property type="entry name" value="UDP-Glycosyltransferase/glycogen phosphorylase"/>
    <property type="match status" value="1"/>
</dbReference>
<name>A0A327KQK0_9BRAD</name>
<organism evidence="4 5">
    <name type="scientific">Rhodoplanes roseus</name>
    <dbReference type="NCBI Taxonomy" id="29409"/>
    <lineage>
        <taxon>Bacteria</taxon>
        <taxon>Pseudomonadati</taxon>
        <taxon>Pseudomonadota</taxon>
        <taxon>Alphaproteobacteria</taxon>
        <taxon>Hyphomicrobiales</taxon>
        <taxon>Nitrobacteraceae</taxon>
        <taxon>Rhodoplanes</taxon>
    </lineage>
</organism>
<evidence type="ECO:0000256" key="1">
    <source>
        <dbReference type="ARBA" id="ARBA00022676"/>
    </source>
</evidence>
<dbReference type="PANTHER" id="PTHR12526">
    <property type="entry name" value="GLYCOSYLTRANSFERASE"/>
    <property type="match status" value="1"/>
</dbReference>
<sequence length="186" mass="18793">MALLAVGALVPRKGYDVLIEALSRVADLDWRLTIVGPPDRDPACAAAIAAQVAARGLSGRVTLAGTVSAEQLAALYGAADAFVLASRFEGYGMAFSEAASYALPVVGTTGGAIPDTVPAGAGLLVAPDDVAALAAALRRVIGDPVLRQKLGAAARAAAERLPTWAEAAETIAGAIDRTTERIETAS</sequence>
<protein>
    <recommendedName>
        <fullName evidence="3">Glycosyl transferase family 1 domain-containing protein</fullName>
    </recommendedName>
</protein>
<keyword evidence="1" id="KW-0328">Glycosyltransferase</keyword>
<feature type="domain" description="Glycosyl transferase family 1" evidence="3">
    <location>
        <begin position="3"/>
        <end position="155"/>
    </location>
</feature>
<dbReference type="GO" id="GO:0016757">
    <property type="term" value="F:glycosyltransferase activity"/>
    <property type="evidence" value="ECO:0007669"/>
    <property type="project" value="UniProtKB-KW"/>
</dbReference>
<proteinExistence type="predicted"/>
<dbReference type="EMBL" id="NPEX01000198">
    <property type="protein sequence ID" value="RAI41210.1"/>
    <property type="molecule type" value="Genomic_DNA"/>
</dbReference>
<keyword evidence="5" id="KW-1185">Reference proteome</keyword>
<dbReference type="Gene3D" id="3.40.50.2000">
    <property type="entry name" value="Glycogen Phosphorylase B"/>
    <property type="match status" value="1"/>
</dbReference>
<comment type="caution">
    <text evidence="4">The sequence shown here is derived from an EMBL/GenBank/DDBJ whole genome shotgun (WGS) entry which is preliminary data.</text>
</comment>
<dbReference type="CDD" id="cd03801">
    <property type="entry name" value="GT4_PimA-like"/>
    <property type="match status" value="1"/>
</dbReference>
<evidence type="ECO:0000313" key="4">
    <source>
        <dbReference type="EMBL" id="RAI41210.1"/>
    </source>
</evidence>
<reference evidence="4 5" key="1">
    <citation type="submission" date="2017-07" db="EMBL/GenBank/DDBJ databases">
        <title>Draft Genome Sequences of Select Purple Nonsulfur Bacteria.</title>
        <authorList>
            <person name="Lasarre B."/>
            <person name="Mckinlay J.B."/>
        </authorList>
    </citation>
    <scope>NUCLEOTIDE SEQUENCE [LARGE SCALE GENOMIC DNA]</scope>
    <source>
        <strain evidence="4 5">DSM 5909</strain>
    </source>
</reference>
<dbReference type="Pfam" id="PF00534">
    <property type="entry name" value="Glycos_transf_1"/>
    <property type="match status" value="1"/>
</dbReference>
<dbReference type="AlphaFoldDB" id="A0A327KQK0"/>
<accession>A0A327KQK0</accession>
<gene>
    <name evidence="4" type="ORF">CH341_22190</name>
</gene>
<evidence type="ECO:0000256" key="2">
    <source>
        <dbReference type="ARBA" id="ARBA00022679"/>
    </source>
</evidence>
<dbReference type="Proteomes" id="UP000249130">
    <property type="component" value="Unassembled WGS sequence"/>
</dbReference>